<organism evidence="1 2">
    <name type="scientific">Fusibacter tunisiensis</name>
    <dbReference type="NCBI Taxonomy" id="1008308"/>
    <lineage>
        <taxon>Bacteria</taxon>
        <taxon>Bacillati</taxon>
        <taxon>Bacillota</taxon>
        <taxon>Clostridia</taxon>
        <taxon>Eubacteriales</taxon>
        <taxon>Eubacteriales Family XII. Incertae Sedis</taxon>
        <taxon>Fusibacter</taxon>
    </lineage>
</organism>
<comment type="caution">
    <text evidence="1">The sequence shown here is derived from an EMBL/GenBank/DDBJ whole genome shotgun (WGS) entry which is preliminary data.</text>
</comment>
<evidence type="ECO:0000313" key="2">
    <source>
        <dbReference type="Proteomes" id="UP000767854"/>
    </source>
</evidence>
<proteinExistence type="predicted"/>
<protein>
    <submittedName>
        <fullName evidence="1">Uncharacterized protein</fullName>
    </submittedName>
</protein>
<accession>A0ABS2MS48</accession>
<name>A0ABS2MS48_9FIRM</name>
<sequence length="268" mass="31689">MIYSMQVVKKLIERYDYGGAFEVLKEVGLEKSNGGVIIDACRYAVNFDFETARKKLNTLSEAMIKNEACTKLKKEFDALNEGQPDALMSELLENLKFQIVNEEYIDFLGRVYRFKEAIYKYMFIRSHMNNRPFSFHMKFVQKKEILRILRNQYRIFNGNLTYALNAYFKKHAKPDKNIDHVIDVMNTQKMNQLIELRHESLVGHGFKGVSMEEIQQIYGNPYSILDDFRECLESMNIKLDRYKYSKINDMILNFLEAEFEEKGGRKHD</sequence>
<dbReference type="Proteomes" id="UP000767854">
    <property type="component" value="Unassembled WGS sequence"/>
</dbReference>
<gene>
    <name evidence="1" type="ORF">JOC49_001725</name>
</gene>
<keyword evidence="2" id="KW-1185">Reference proteome</keyword>
<evidence type="ECO:0000313" key="1">
    <source>
        <dbReference type="EMBL" id="MBM7562182.1"/>
    </source>
</evidence>
<dbReference type="EMBL" id="JAFBDT010000013">
    <property type="protein sequence ID" value="MBM7562182.1"/>
    <property type="molecule type" value="Genomic_DNA"/>
</dbReference>
<dbReference type="RefSeq" id="WP_204664346.1">
    <property type="nucleotide sequence ID" value="NZ_JAFBDT010000013.1"/>
</dbReference>
<reference evidence="1 2" key="1">
    <citation type="submission" date="2021-01" db="EMBL/GenBank/DDBJ databases">
        <title>Genomic Encyclopedia of Type Strains, Phase IV (KMG-IV): sequencing the most valuable type-strain genomes for metagenomic binning, comparative biology and taxonomic classification.</title>
        <authorList>
            <person name="Goeker M."/>
        </authorList>
    </citation>
    <scope>NUCLEOTIDE SEQUENCE [LARGE SCALE GENOMIC DNA]</scope>
    <source>
        <strain evidence="1 2">DSM 24436</strain>
    </source>
</reference>